<name>I7JVR5_9CAUD</name>
<gene>
    <name evidence="1" type="primary">CP21_052</name>
</gene>
<dbReference type="RefSeq" id="YP_007005122.1">
    <property type="nucleotide sequence ID" value="NC_019507.1"/>
</dbReference>
<reference evidence="1 2" key="1">
    <citation type="journal article" date="2012" name="J. Virol.">
        <title>The Complete Genome Sequence of Bacteriophage CP21 Reveals Modular Shuffling in Campylobacter Group II Phages.</title>
        <authorList>
            <person name="Hammerl J.A."/>
            <person name="Jackel C."/>
            <person name="Reetz J."/>
            <person name="Hertwig S."/>
        </authorList>
    </citation>
    <scope>NUCLEOTIDE SEQUENCE [LARGE SCALE GENOMIC DNA]</scope>
</reference>
<organism evidence="1 2">
    <name type="scientific">Campylobacter phage CP21</name>
    <dbReference type="NCBI Taxonomy" id="2881391"/>
    <lineage>
        <taxon>Viruses</taxon>
        <taxon>Duplodnaviria</taxon>
        <taxon>Heunggongvirae</taxon>
        <taxon>Uroviricota</taxon>
        <taxon>Caudoviricetes</taxon>
        <taxon>Connertonviridae</taxon>
        <taxon>Firehammervirus</taxon>
        <taxon>Firehammervirus CP21</taxon>
    </lineage>
</organism>
<protein>
    <submittedName>
        <fullName evidence="1">Uncharacterized protein</fullName>
    </submittedName>
</protein>
<accession>I7JVR5</accession>
<keyword evidence="2" id="KW-1185">Reference proteome</keyword>
<evidence type="ECO:0000313" key="2">
    <source>
        <dbReference type="Proteomes" id="UP000050571"/>
    </source>
</evidence>
<proteinExistence type="predicted"/>
<sequence>MRQLISNKEIIKNNFLKFYNDDTFYIIKIFSRKKDAIVSDDEDIFKNVFGSHNERLIANYYISNEEDFEKYCKVSEHIVNNIPYTRAYFNVNPKSKKKALLHLNDRVNQLLTNFINNDNVDVGKKIQALSYSVLSKPEADQDRNLNWVILDVDVFEGKYKDNVGPNCVLMTDFENILKNNSIEYVDYSTLNGHHFIINHRDYGKYFANPKSIFHNDYKRFISNDFVDEKKDAAALLFYKIIKYTRS</sequence>
<dbReference type="KEGG" id="vg:14010862"/>
<evidence type="ECO:0000313" key="1">
    <source>
        <dbReference type="EMBL" id="CCH63514.1"/>
    </source>
</evidence>
<dbReference type="GeneID" id="14010862"/>
<dbReference type="Proteomes" id="UP000050571">
    <property type="component" value="Segment"/>
</dbReference>
<dbReference type="EMBL" id="HE815464">
    <property type="protein sequence ID" value="CCH63514.1"/>
    <property type="molecule type" value="Genomic_DNA"/>
</dbReference>